<protein>
    <submittedName>
        <fullName evidence="2">Uncharacterized protein</fullName>
    </submittedName>
</protein>
<dbReference type="AlphaFoldDB" id="A0A5C3PAI3"/>
<proteinExistence type="predicted"/>
<feature type="compositionally biased region" description="Polar residues" evidence="1">
    <location>
        <begin position="1"/>
        <end position="21"/>
    </location>
</feature>
<sequence>MRHSNPCSSSGAYMRTSPSSRNRQDTHSPRDARVTHSSRRPIVSRHTDSRRVKWRLYTRCSSSRRAGSHVHAVDVRVLAVQYCVSAQTIMDCACSRPSGGSRSLTWTVHGEWAVSGCFRGPANIARPMKRHPGHVLPLLPSPEFRGHPSCIHVCLIVVHGRSEPEIGLPDDECIPCRRYLRDAEISDAAAHISSQVHDRVSQTARSVRPATWGCRRSGAQPGCARRSSRDGRGSCATESNK</sequence>
<feature type="compositionally biased region" description="Basic and acidic residues" evidence="1">
    <location>
        <begin position="22"/>
        <end position="34"/>
    </location>
</feature>
<dbReference type="InParanoid" id="A0A5C3PAI3"/>
<evidence type="ECO:0000313" key="2">
    <source>
        <dbReference type="EMBL" id="TFK86271.1"/>
    </source>
</evidence>
<keyword evidence="3" id="KW-1185">Reference proteome</keyword>
<feature type="region of interest" description="Disordered" evidence="1">
    <location>
        <begin position="1"/>
        <end position="45"/>
    </location>
</feature>
<reference evidence="2 3" key="1">
    <citation type="journal article" date="2019" name="Nat. Ecol. Evol.">
        <title>Megaphylogeny resolves global patterns of mushroom evolution.</title>
        <authorList>
            <person name="Varga T."/>
            <person name="Krizsan K."/>
            <person name="Foldi C."/>
            <person name="Dima B."/>
            <person name="Sanchez-Garcia M."/>
            <person name="Sanchez-Ramirez S."/>
            <person name="Szollosi G.J."/>
            <person name="Szarkandi J.G."/>
            <person name="Papp V."/>
            <person name="Albert L."/>
            <person name="Andreopoulos W."/>
            <person name="Angelini C."/>
            <person name="Antonin V."/>
            <person name="Barry K.W."/>
            <person name="Bougher N.L."/>
            <person name="Buchanan P."/>
            <person name="Buyck B."/>
            <person name="Bense V."/>
            <person name="Catcheside P."/>
            <person name="Chovatia M."/>
            <person name="Cooper J."/>
            <person name="Damon W."/>
            <person name="Desjardin D."/>
            <person name="Finy P."/>
            <person name="Geml J."/>
            <person name="Haridas S."/>
            <person name="Hughes K."/>
            <person name="Justo A."/>
            <person name="Karasinski D."/>
            <person name="Kautmanova I."/>
            <person name="Kiss B."/>
            <person name="Kocsube S."/>
            <person name="Kotiranta H."/>
            <person name="LaButti K.M."/>
            <person name="Lechner B.E."/>
            <person name="Liimatainen K."/>
            <person name="Lipzen A."/>
            <person name="Lukacs Z."/>
            <person name="Mihaltcheva S."/>
            <person name="Morgado L.N."/>
            <person name="Niskanen T."/>
            <person name="Noordeloos M.E."/>
            <person name="Ohm R.A."/>
            <person name="Ortiz-Santana B."/>
            <person name="Ovrebo C."/>
            <person name="Racz N."/>
            <person name="Riley R."/>
            <person name="Savchenko A."/>
            <person name="Shiryaev A."/>
            <person name="Soop K."/>
            <person name="Spirin V."/>
            <person name="Szebenyi C."/>
            <person name="Tomsovsky M."/>
            <person name="Tulloss R.E."/>
            <person name="Uehling J."/>
            <person name="Grigoriev I.V."/>
            <person name="Vagvolgyi C."/>
            <person name="Papp T."/>
            <person name="Martin F.M."/>
            <person name="Miettinen O."/>
            <person name="Hibbett D.S."/>
            <person name="Nagy L.G."/>
        </authorList>
    </citation>
    <scope>NUCLEOTIDE SEQUENCE [LARGE SCALE GENOMIC DNA]</scope>
    <source>
        <strain evidence="2 3">HHB13444</strain>
    </source>
</reference>
<dbReference type="Proteomes" id="UP000308197">
    <property type="component" value="Unassembled WGS sequence"/>
</dbReference>
<gene>
    <name evidence="2" type="ORF">K466DRAFT_157489</name>
</gene>
<accession>A0A5C3PAI3</accession>
<organism evidence="2 3">
    <name type="scientific">Polyporus arcularius HHB13444</name>
    <dbReference type="NCBI Taxonomy" id="1314778"/>
    <lineage>
        <taxon>Eukaryota</taxon>
        <taxon>Fungi</taxon>
        <taxon>Dikarya</taxon>
        <taxon>Basidiomycota</taxon>
        <taxon>Agaricomycotina</taxon>
        <taxon>Agaricomycetes</taxon>
        <taxon>Polyporales</taxon>
        <taxon>Polyporaceae</taxon>
        <taxon>Polyporus</taxon>
    </lineage>
</organism>
<evidence type="ECO:0000256" key="1">
    <source>
        <dbReference type="SAM" id="MobiDB-lite"/>
    </source>
</evidence>
<name>A0A5C3PAI3_9APHY</name>
<dbReference type="EMBL" id="ML211207">
    <property type="protein sequence ID" value="TFK86271.1"/>
    <property type="molecule type" value="Genomic_DNA"/>
</dbReference>
<evidence type="ECO:0000313" key="3">
    <source>
        <dbReference type="Proteomes" id="UP000308197"/>
    </source>
</evidence>
<feature type="region of interest" description="Disordered" evidence="1">
    <location>
        <begin position="214"/>
        <end position="241"/>
    </location>
</feature>